<keyword evidence="2" id="KW-1185">Reference proteome</keyword>
<proteinExistence type="predicted"/>
<accession>A0ACC2QCP1</accession>
<reference evidence="1" key="1">
    <citation type="submission" date="2023-03" db="EMBL/GenBank/DDBJ databases">
        <title>Chromosome-level genomes of two armyworms, Mythimna separata and Mythimna loreyi, provide insights into the biosynthesis and reception of sex pheromones.</title>
        <authorList>
            <person name="Zhao H."/>
        </authorList>
    </citation>
    <scope>NUCLEOTIDE SEQUENCE</scope>
    <source>
        <strain evidence="1">BeijingLab</strain>
    </source>
</reference>
<dbReference type="Proteomes" id="UP001231649">
    <property type="component" value="Chromosome 20"/>
</dbReference>
<sequence>MSKVRHTPPKATKSHSSNLTQIQSEPDINNAVTMSDYVNTNRNKRFRPGNSPGSAPALVSLDLEYEQDPVISKCLTEQTVLINRLLADMGEIKSQNSEIKASNIEIRKSNERMEESMSFINKQFEDMKREVEDLRKERLLQKHYIESLEKKILDLQHKSRSSGIEIRNIPQEHTETTSSLIKTVSKICGTVGVSVQESSIRDVYRLPGKPSSSTTSRPIIAEFSSVQTKQTLMTAIRDYNKGKGKDKKLNTTSIGLSGDPKPVYIAEQLPASTKRLFYQAREFAKNNRYKFCWISNSNIFIRKMEGDKQVLIHSEKCLLDLEPQNTI</sequence>
<evidence type="ECO:0000313" key="2">
    <source>
        <dbReference type="Proteomes" id="UP001231649"/>
    </source>
</evidence>
<protein>
    <submittedName>
        <fullName evidence="1">Uncharacterized protein</fullName>
    </submittedName>
</protein>
<name>A0ACC2QCP1_9NEOP</name>
<evidence type="ECO:0000313" key="1">
    <source>
        <dbReference type="EMBL" id="KAJ8714138.1"/>
    </source>
</evidence>
<comment type="caution">
    <text evidence="1">The sequence shown here is derived from an EMBL/GenBank/DDBJ whole genome shotgun (WGS) entry which is preliminary data.</text>
</comment>
<organism evidence="1 2">
    <name type="scientific">Mythimna loreyi</name>
    <dbReference type="NCBI Taxonomy" id="667449"/>
    <lineage>
        <taxon>Eukaryota</taxon>
        <taxon>Metazoa</taxon>
        <taxon>Ecdysozoa</taxon>
        <taxon>Arthropoda</taxon>
        <taxon>Hexapoda</taxon>
        <taxon>Insecta</taxon>
        <taxon>Pterygota</taxon>
        <taxon>Neoptera</taxon>
        <taxon>Endopterygota</taxon>
        <taxon>Lepidoptera</taxon>
        <taxon>Glossata</taxon>
        <taxon>Ditrysia</taxon>
        <taxon>Noctuoidea</taxon>
        <taxon>Noctuidae</taxon>
        <taxon>Noctuinae</taxon>
        <taxon>Hadenini</taxon>
        <taxon>Mythimna</taxon>
    </lineage>
</organism>
<dbReference type="EMBL" id="CM056796">
    <property type="protein sequence ID" value="KAJ8714138.1"/>
    <property type="molecule type" value="Genomic_DNA"/>
</dbReference>
<gene>
    <name evidence="1" type="ORF">PYW08_007758</name>
</gene>